<proteinExistence type="predicted"/>
<dbReference type="SUPFAM" id="SSF51735">
    <property type="entry name" value="NAD(P)-binding Rossmann-fold domains"/>
    <property type="match status" value="1"/>
</dbReference>
<evidence type="ECO:0000313" key="2">
    <source>
        <dbReference type="Proteomes" id="UP000621436"/>
    </source>
</evidence>
<dbReference type="AlphaFoldDB" id="A0A931F573"/>
<dbReference type="InterPro" id="IPR036291">
    <property type="entry name" value="NAD(P)-bd_dom_sf"/>
</dbReference>
<reference evidence="1" key="1">
    <citation type="submission" date="2020-11" db="EMBL/GenBank/DDBJ databases">
        <title>Halonatronomonas betainensis gen. nov., sp. nov. a novel haloalkaliphilic representative of the family Halanaerobiacae capable of betaine degradation.</title>
        <authorList>
            <person name="Boltyanskaya Y."/>
            <person name="Kevbrin V."/>
            <person name="Detkova E."/>
            <person name="Grouzdev D.S."/>
            <person name="Koziaeva V."/>
            <person name="Zhilina T."/>
        </authorList>
    </citation>
    <scope>NUCLEOTIDE SEQUENCE</scope>
    <source>
        <strain evidence="1">Z-7014</strain>
    </source>
</reference>
<comment type="caution">
    <text evidence="1">The sequence shown here is derived from an EMBL/GenBank/DDBJ whole genome shotgun (WGS) entry which is preliminary data.</text>
</comment>
<keyword evidence="2" id="KW-1185">Reference proteome</keyword>
<accession>A0A931F573</accession>
<dbReference type="Proteomes" id="UP000621436">
    <property type="component" value="Unassembled WGS sequence"/>
</dbReference>
<gene>
    <name evidence="1" type="ORF">I0Q91_00680</name>
</gene>
<name>A0A931F573_9FIRM</name>
<dbReference type="RefSeq" id="WP_270452218.1">
    <property type="nucleotide sequence ID" value="NZ_JADPIE010000001.1"/>
</dbReference>
<protein>
    <submittedName>
        <fullName evidence="1">Shikimate dehydrogenase</fullName>
    </submittedName>
</protein>
<evidence type="ECO:0000313" key="1">
    <source>
        <dbReference type="EMBL" id="MBF8435580.1"/>
    </source>
</evidence>
<sequence length="313" mass="35721">MKLPEKPEKETMYFIGVTTKQSSIMDVFPKWNEILNLNAELIGIDIDIHAPKEDYIKAVQFIREHERAKGALVTTHKIDIFDAAWDYFDFLDPHAAIQQELSCISKKDNEVYGFAKDPITSGRSMEEFIPENFWAEHGGEVLIIGAGGSARAIASYLFDPENGDNIPSRLIVNNRSKPRLDKFADMFKLINDDVNVEYNLTPDIEDNDRILAEVKPYSLVINATGLGKDRPGSPLSDDCTFPENSLVWELNYRGGLKFMHQALDQKEEQNLYVEDGWKYFIHGWSEHISEVFDIELTDEKLKVLDEAASDLKK</sequence>
<organism evidence="1 2">
    <name type="scientific">Halonatronomonas betaini</name>
    <dbReference type="NCBI Taxonomy" id="2778430"/>
    <lineage>
        <taxon>Bacteria</taxon>
        <taxon>Bacillati</taxon>
        <taxon>Bacillota</taxon>
        <taxon>Clostridia</taxon>
        <taxon>Halanaerobiales</taxon>
        <taxon>Halarsenatibacteraceae</taxon>
        <taxon>Halonatronomonas</taxon>
    </lineage>
</organism>
<dbReference type="EMBL" id="JADPIE010000001">
    <property type="protein sequence ID" value="MBF8435580.1"/>
    <property type="molecule type" value="Genomic_DNA"/>
</dbReference>
<dbReference type="Gene3D" id="3.40.50.720">
    <property type="entry name" value="NAD(P)-binding Rossmann-like Domain"/>
    <property type="match status" value="1"/>
</dbReference>